<dbReference type="InterPro" id="IPR011598">
    <property type="entry name" value="bHLH_dom"/>
</dbReference>
<keyword evidence="2" id="KW-0805">Transcription regulation</keyword>
<keyword evidence="3" id="KW-0238">DNA-binding</keyword>
<dbReference type="Gene3D" id="4.10.280.10">
    <property type="entry name" value="Helix-loop-helix DNA-binding domain"/>
    <property type="match status" value="1"/>
</dbReference>
<sequence>MQSDRTGPKDDEMKTVSPGAPLYFRVAPYDVIGCRRPIGIGVLDSAFRHLGHVTFPKAFLANAEWSSLRKGTNVEKRKNPVCGFVTPLEGSEADAHGKPEAIVLEGSYWKRRIEVVIKEYHKWRIYYKKRLQKNKDLLSMLQKAESSHVPVCPAASGVEVQCVSVPVGGSEFALSLHTLRPPDLNMSSSQSPISRTGLEKWTSQIYPEPETASEEVHMFDLDCFLSEISDTLFTMTQKPSPWMGDRQNMYTSNADMIQPGLTPLQPSLDDLMDIPDIFMSLRGQPTEHVGYSDCSFFESSSSAAFPSTPSSAVTSQMIHTGSLLTQFKSHTEYIGDFHHSLNLSSGMAQYSQQTSFSGHATGMTTEMPGPIAQESLYPTACLRHRFSSSQSRTCTAATSTVITHTGSAMTTLPSEPQHGHGYSSVAEMFPPATCMSLSYQPMTATPSLPSAILSHCFSVPQQVGVATGRGKHKQKTTGAQLVPSVMTSSTTPPTQTSCLANLLSSRSQERKTSLSFDAPSTGLKGHRPTSPISPPKSSSRGGSQISHNPPWASTAIAPLSPLHMSGHSGTSPGNTISSLLTQQAPLLIPKTEKLSPVQMHASDRTSLTGNMGQMSPTNPPEKNPEELPGQAKMESTRTDTRRITHISAEQKRRFNIKLGFDTLHSLVTTLSSQPSIKLPAVLTKIERIQTLHQSHKVYYLQPFPPHHPNTPNSHSHLSQISKATTLQKTAEYISKMQQERAQLHEEAQRLRDEILVLNSAINVCQQQLPATGVPITRQRFDHMREKFREYVRVQTLQNWKFWIVSYKALGCVTSYRLEFLVRALLPEERVRTRRPERESKSTPINVRSALRKSSAALHRSFETERWSAHSGNDPGHESEQQVFSIIIEPLFESFNGMVSTASVDDLCRSTLSWLDQHCSLPALRPTHHSCTSRAPEGAASEALRLESSRSRLLRCCRCPALSVQHRERRTAPDPQRKTQQTTAEPLQPACSTSTRPTGIFGNEPRAESFLIGRECPDYLIDSTLNNNKAGESHAAKMRIVSNGVQPYIVQTGVDTDGETQEEVTTFRMKLDVSERLVDTFM</sequence>
<evidence type="ECO:0000256" key="5">
    <source>
        <dbReference type="ARBA" id="ARBA00023242"/>
    </source>
</evidence>
<dbReference type="GO" id="GO:0000981">
    <property type="term" value="F:DNA-binding transcription factor activity, RNA polymerase II-specific"/>
    <property type="evidence" value="ECO:0007669"/>
    <property type="project" value="TreeGrafter"/>
</dbReference>
<keyword evidence="6" id="KW-0175">Coiled coil</keyword>
<gene>
    <name evidence="9" type="ORF">DPX16_9510</name>
</gene>
<keyword evidence="4" id="KW-0804">Transcription</keyword>
<dbReference type="GO" id="GO:0005634">
    <property type="term" value="C:nucleus"/>
    <property type="evidence" value="ECO:0007669"/>
    <property type="project" value="UniProtKB-SubCell"/>
</dbReference>
<keyword evidence="5" id="KW-0539">Nucleus</keyword>
<protein>
    <submittedName>
        <fullName evidence="9">Carbohydrate-responsive element-binding protein</fullName>
    </submittedName>
</protein>
<dbReference type="AlphaFoldDB" id="A0A3N0Z5R3"/>
<feature type="region of interest" description="Disordered" evidence="7">
    <location>
        <begin position="467"/>
        <end position="497"/>
    </location>
</feature>
<evidence type="ECO:0000256" key="4">
    <source>
        <dbReference type="ARBA" id="ARBA00023163"/>
    </source>
</evidence>
<dbReference type="OrthoDB" id="6022628at2759"/>
<evidence type="ECO:0000256" key="1">
    <source>
        <dbReference type="ARBA" id="ARBA00004123"/>
    </source>
</evidence>
<dbReference type="Proteomes" id="UP000281406">
    <property type="component" value="Unassembled WGS sequence"/>
</dbReference>
<feature type="compositionally biased region" description="Polar residues" evidence="7">
    <location>
        <begin position="977"/>
        <end position="996"/>
    </location>
</feature>
<evidence type="ECO:0000256" key="3">
    <source>
        <dbReference type="ARBA" id="ARBA00023125"/>
    </source>
</evidence>
<dbReference type="PANTHER" id="PTHR15741">
    <property type="entry name" value="BASIC HELIX-LOOP-HELIX ZIP TRANSCRIPTION FACTOR"/>
    <property type="match status" value="1"/>
</dbReference>
<reference evidence="9 10" key="1">
    <citation type="submission" date="2018-10" db="EMBL/GenBank/DDBJ databases">
        <title>Genome assembly for a Yunnan-Guizhou Plateau 3E fish, Anabarilius grahami (Regan), and its evolutionary and genetic applications.</title>
        <authorList>
            <person name="Jiang W."/>
        </authorList>
    </citation>
    <scope>NUCLEOTIDE SEQUENCE [LARGE SCALE GENOMIC DNA]</scope>
    <source>
        <strain evidence="9">AG-KIZ</strain>
        <tissue evidence="9">Muscle</tissue>
    </source>
</reference>
<dbReference type="PANTHER" id="PTHR15741:SF41">
    <property type="entry name" value="CARBOHYDRATE-RESPONSIVE ELEMENT-BINDING PROTEIN-LIKE"/>
    <property type="match status" value="1"/>
</dbReference>
<evidence type="ECO:0000313" key="10">
    <source>
        <dbReference type="Proteomes" id="UP000281406"/>
    </source>
</evidence>
<evidence type="ECO:0000313" key="9">
    <source>
        <dbReference type="EMBL" id="ROL53810.1"/>
    </source>
</evidence>
<feature type="compositionally biased region" description="Polar residues" evidence="7">
    <location>
        <begin position="567"/>
        <end position="577"/>
    </location>
</feature>
<feature type="region of interest" description="Disordered" evidence="7">
    <location>
        <begin position="509"/>
        <end position="577"/>
    </location>
</feature>
<evidence type="ECO:0000256" key="7">
    <source>
        <dbReference type="SAM" id="MobiDB-lite"/>
    </source>
</evidence>
<dbReference type="SUPFAM" id="SSF47459">
    <property type="entry name" value="HLH, helix-loop-helix DNA-binding domain"/>
    <property type="match status" value="1"/>
</dbReference>
<dbReference type="PROSITE" id="PS50888">
    <property type="entry name" value="BHLH"/>
    <property type="match status" value="1"/>
</dbReference>
<proteinExistence type="predicted"/>
<name>A0A3N0Z5R3_ANAGA</name>
<feature type="compositionally biased region" description="Low complexity" evidence="7">
    <location>
        <begin position="483"/>
        <end position="497"/>
    </location>
</feature>
<evidence type="ECO:0000256" key="6">
    <source>
        <dbReference type="SAM" id="Coils"/>
    </source>
</evidence>
<feature type="domain" description="BHLH" evidence="8">
    <location>
        <begin position="640"/>
        <end position="736"/>
    </location>
</feature>
<comment type="caution">
    <text evidence="9">The sequence shown here is derived from an EMBL/GenBank/DDBJ whole genome shotgun (WGS) entry which is preliminary data.</text>
</comment>
<feature type="region of interest" description="Disordered" evidence="7">
    <location>
        <begin position="589"/>
        <end position="640"/>
    </location>
</feature>
<dbReference type="EMBL" id="RJVU01007700">
    <property type="protein sequence ID" value="ROL53810.1"/>
    <property type="molecule type" value="Genomic_DNA"/>
</dbReference>
<comment type="subcellular location">
    <subcellularLocation>
        <location evidence="1">Nucleus</location>
    </subcellularLocation>
</comment>
<dbReference type="InterPro" id="IPR052207">
    <property type="entry name" value="Max-like/E-box_TFs"/>
</dbReference>
<dbReference type="Pfam" id="PF00010">
    <property type="entry name" value="HLH"/>
    <property type="match status" value="1"/>
</dbReference>
<dbReference type="GO" id="GO:0046983">
    <property type="term" value="F:protein dimerization activity"/>
    <property type="evidence" value="ECO:0007669"/>
    <property type="project" value="InterPro"/>
</dbReference>
<feature type="compositionally biased region" description="Polar residues" evidence="7">
    <location>
        <begin position="604"/>
        <end position="616"/>
    </location>
</feature>
<keyword evidence="10" id="KW-1185">Reference proteome</keyword>
<feature type="region of interest" description="Disordered" evidence="7">
    <location>
        <begin position="966"/>
        <end position="998"/>
    </location>
</feature>
<dbReference type="SMART" id="SM00353">
    <property type="entry name" value="HLH"/>
    <property type="match status" value="1"/>
</dbReference>
<feature type="coiled-coil region" evidence="6">
    <location>
        <begin position="726"/>
        <end position="760"/>
    </location>
</feature>
<dbReference type="InterPro" id="IPR036638">
    <property type="entry name" value="HLH_DNA-bd_sf"/>
</dbReference>
<organism evidence="9 10">
    <name type="scientific">Anabarilius grahami</name>
    <name type="common">Kanglang fish</name>
    <name type="synonym">Barilius grahami</name>
    <dbReference type="NCBI Taxonomy" id="495550"/>
    <lineage>
        <taxon>Eukaryota</taxon>
        <taxon>Metazoa</taxon>
        <taxon>Chordata</taxon>
        <taxon>Craniata</taxon>
        <taxon>Vertebrata</taxon>
        <taxon>Euteleostomi</taxon>
        <taxon>Actinopterygii</taxon>
        <taxon>Neopterygii</taxon>
        <taxon>Teleostei</taxon>
        <taxon>Ostariophysi</taxon>
        <taxon>Cypriniformes</taxon>
        <taxon>Xenocyprididae</taxon>
        <taxon>Xenocypridinae</taxon>
        <taxon>Xenocypridinae incertae sedis</taxon>
        <taxon>Anabarilius</taxon>
    </lineage>
</organism>
<accession>A0A3N0Z5R3</accession>
<dbReference type="GO" id="GO:0000978">
    <property type="term" value="F:RNA polymerase II cis-regulatory region sequence-specific DNA binding"/>
    <property type="evidence" value="ECO:0007669"/>
    <property type="project" value="TreeGrafter"/>
</dbReference>
<evidence type="ECO:0000259" key="8">
    <source>
        <dbReference type="PROSITE" id="PS50888"/>
    </source>
</evidence>
<evidence type="ECO:0000256" key="2">
    <source>
        <dbReference type="ARBA" id="ARBA00023015"/>
    </source>
</evidence>